<dbReference type="InterPro" id="IPR047187">
    <property type="entry name" value="SF1_C_Upf1"/>
</dbReference>
<evidence type="ECO:0000313" key="8">
    <source>
        <dbReference type="EMBL" id="CAB4578022.1"/>
    </source>
</evidence>
<dbReference type="CDD" id="cd18808">
    <property type="entry name" value="SF1_C_Upf1"/>
    <property type="match status" value="1"/>
</dbReference>
<dbReference type="PANTHER" id="PTHR43788:SF8">
    <property type="entry name" value="DNA-BINDING PROTEIN SMUBP-2"/>
    <property type="match status" value="1"/>
</dbReference>
<evidence type="ECO:0000259" key="7">
    <source>
        <dbReference type="Pfam" id="PF13087"/>
    </source>
</evidence>
<gene>
    <name evidence="8" type="ORF">UFOPK1493_02853</name>
</gene>
<evidence type="ECO:0000259" key="6">
    <source>
        <dbReference type="Pfam" id="PF13086"/>
    </source>
</evidence>
<keyword evidence="5" id="KW-0067">ATP-binding</keyword>
<dbReference type="SUPFAM" id="SSF52540">
    <property type="entry name" value="P-loop containing nucleoside triphosphate hydrolases"/>
    <property type="match status" value="1"/>
</dbReference>
<comment type="similarity">
    <text evidence="1">Belongs to the DNA2/NAM7 helicase family.</text>
</comment>
<protein>
    <submittedName>
        <fullName evidence="8">Unannotated protein</fullName>
    </submittedName>
</protein>
<sequence>MGIDAEVTRRAEAALAALSDLTPTGGRRTDTSSVPTEWFRWLDTGFNLFDDRFKDDPGEHRPSTAAAVLKEVILKEEVPMNPSLTLDRTYGERLAAVQQIRQGRHSVRVGWLWVAGTETTRNADGAEITRRIFQPLVTRTVRVIQSDRRWCALGYGDVEITPLVTDRQTAYRLEDRAEFGGGAFRSMNDVTAPLLGRMPRLTSFAVDCAAAAGFDTRGFVVERVQPEEHMRSDGLRIVVGIGIYTTDEVSRISRAGVLRAWSKLPVEEPTAFHVVYAGAEGAAEPIPSRVESPLPLTGRQLEAVRRARSDPLTVISGAPGTGKSHTLVAIVCDALAHGRSVLVAAKDDAAIDALTTLLGRQPGLVPILFGSSEQRERLALRLANGELTPCDESALERARVALDDAVAARDAAQAGARRSLTAAWMHMPDGRREHERLLASAPGAVSLTEDERRELVARATEPAGGWFASRRRRRSERTLRTRVGASDEPSLDRLVEAIDALRAATGSRSDVRPVDACHELERAEEHVRRCLTAWLALETRSPDRLDRAGLRAVSTLATALRSGRSARRAQLERLTDRTLARALPLWMGTLADVDDLLPALPGLFDLVLVDEASATEQTIAAPALLRGRRAVVVGDPRQLRHVSFLSDATIEETLQRHGVETAQRAQLDVRRNSLYDAAAATAPVLQLDEHFRSAPHLIDVVARSLYGGNLHVATRTPLTHSLDCVHLQPVPGTRDVDGVVAAEVTEIVVALKRFGDGAGSVGVITPFRAQADAIEAAVLRAFDADTLVRLGVRVGTVHSFQGNERHTVLCSLGVTDRESTGWRFVDDPHLLAVMLTRARTHMTVIASASPPATSLLSEYLNTADSPPGAPAPARPATPWTRSIVEDLRLAGIVAWESYPTGRHVVDVATVRAGQPVALVCDLHDDGIDAHLERHLALLRSGWTVVDALEVDWGDDAARRVVELLHWLQLGSAPGS</sequence>
<evidence type="ECO:0000256" key="5">
    <source>
        <dbReference type="ARBA" id="ARBA00022840"/>
    </source>
</evidence>
<dbReference type="GO" id="GO:0043139">
    <property type="term" value="F:5'-3' DNA helicase activity"/>
    <property type="evidence" value="ECO:0007669"/>
    <property type="project" value="TreeGrafter"/>
</dbReference>
<dbReference type="Pfam" id="PF13087">
    <property type="entry name" value="AAA_12"/>
    <property type="match status" value="1"/>
</dbReference>
<dbReference type="InterPro" id="IPR041679">
    <property type="entry name" value="DNA2/NAM7-like_C"/>
</dbReference>
<reference evidence="8" key="1">
    <citation type="submission" date="2020-05" db="EMBL/GenBank/DDBJ databases">
        <authorList>
            <person name="Chiriac C."/>
            <person name="Salcher M."/>
            <person name="Ghai R."/>
            <person name="Kavagutti S V."/>
        </authorList>
    </citation>
    <scope>NUCLEOTIDE SEQUENCE</scope>
</reference>
<dbReference type="InterPro" id="IPR050534">
    <property type="entry name" value="Coronavir_polyprotein_1ab"/>
</dbReference>
<dbReference type="GO" id="GO:0016787">
    <property type="term" value="F:hydrolase activity"/>
    <property type="evidence" value="ECO:0007669"/>
    <property type="project" value="UniProtKB-KW"/>
</dbReference>
<evidence type="ECO:0000256" key="2">
    <source>
        <dbReference type="ARBA" id="ARBA00022741"/>
    </source>
</evidence>
<dbReference type="Pfam" id="PF13086">
    <property type="entry name" value="AAA_11"/>
    <property type="match status" value="1"/>
</dbReference>
<evidence type="ECO:0000256" key="4">
    <source>
        <dbReference type="ARBA" id="ARBA00022806"/>
    </source>
</evidence>
<dbReference type="EMBL" id="CAEZSR010000133">
    <property type="protein sequence ID" value="CAB4578022.1"/>
    <property type="molecule type" value="Genomic_DNA"/>
</dbReference>
<feature type="domain" description="DNA2/NAM7 helicase-like C-terminal" evidence="7">
    <location>
        <begin position="742"/>
        <end position="848"/>
    </location>
</feature>
<feature type="domain" description="DNA2/NAM7 helicase helicase" evidence="6">
    <location>
        <begin position="299"/>
        <end position="640"/>
    </location>
</feature>
<evidence type="ECO:0000256" key="3">
    <source>
        <dbReference type="ARBA" id="ARBA00022801"/>
    </source>
</evidence>
<evidence type="ECO:0000256" key="1">
    <source>
        <dbReference type="ARBA" id="ARBA00007913"/>
    </source>
</evidence>
<keyword evidence="2" id="KW-0547">Nucleotide-binding</keyword>
<name>A0A6J6ENI0_9ZZZZ</name>
<accession>A0A6J6ENI0</accession>
<keyword evidence="4" id="KW-0347">Helicase</keyword>
<dbReference type="AlphaFoldDB" id="A0A6J6ENI0"/>
<proteinExistence type="inferred from homology"/>
<keyword evidence="3" id="KW-0378">Hydrolase</keyword>
<organism evidence="8">
    <name type="scientific">freshwater metagenome</name>
    <dbReference type="NCBI Taxonomy" id="449393"/>
    <lineage>
        <taxon>unclassified sequences</taxon>
        <taxon>metagenomes</taxon>
        <taxon>ecological metagenomes</taxon>
    </lineage>
</organism>
<dbReference type="InterPro" id="IPR027417">
    <property type="entry name" value="P-loop_NTPase"/>
</dbReference>
<dbReference type="GO" id="GO:0005524">
    <property type="term" value="F:ATP binding"/>
    <property type="evidence" value="ECO:0007669"/>
    <property type="project" value="UniProtKB-KW"/>
</dbReference>
<dbReference type="InterPro" id="IPR041677">
    <property type="entry name" value="DNA2/NAM7_AAA_11"/>
</dbReference>
<dbReference type="Gene3D" id="3.40.50.300">
    <property type="entry name" value="P-loop containing nucleotide triphosphate hydrolases"/>
    <property type="match status" value="2"/>
</dbReference>
<dbReference type="PANTHER" id="PTHR43788">
    <property type="entry name" value="DNA2/NAM7 HELICASE FAMILY MEMBER"/>
    <property type="match status" value="1"/>
</dbReference>